<evidence type="ECO:0000313" key="2">
    <source>
        <dbReference type="Proteomes" id="UP000184268"/>
    </source>
</evidence>
<sequence length="262" mass="29388">MLKWFTRRPSQDEKGRERLWQNYLQNLPILTGLSEQEQRTLIALAQRFMAQKRFVAGPGVELDEATCIYTSLMAALPVLHLGLEAYATFYEVTLYGDEFVAPGERLDEMGLVHDDAPILAGEAWEQGPVLLNLVDLQHSGDWSGFNLVVHELAHKLDMASGEANGCPALPDASLKPWQQALDQAYDALAEAFDACQEDEAAIAALPMDPYGLENKVEFFAVSSEAFFTLPHRLAEAYPQWYQQLAQFYQQDPRRRAPTEAPA</sequence>
<dbReference type="AlphaFoldDB" id="A0A1M5NUM6"/>
<reference evidence="1 2" key="1">
    <citation type="submission" date="2016-11" db="EMBL/GenBank/DDBJ databases">
        <authorList>
            <person name="Jaros S."/>
            <person name="Januszkiewicz K."/>
            <person name="Wedrychowicz H."/>
        </authorList>
    </citation>
    <scope>NUCLEOTIDE SEQUENCE [LARGE SCALE GENOMIC DNA]</scope>
    <source>
        <strain evidence="1 2">DSM 16917</strain>
    </source>
</reference>
<protein>
    <recommendedName>
        <fullName evidence="3">Zinc-dependent peptidase</fullName>
    </recommendedName>
</protein>
<evidence type="ECO:0008006" key="3">
    <source>
        <dbReference type="Google" id="ProtNLM"/>
    </source>
</evidence>
<dbReference type="PANTHER" id="PTHR30164">
    <property type="entry name" value="MTFA PEPTIDASE"/>
    <property type="match status" value="1"/>
</dbReference>
<dbReference type="SUPFAM" id="SSF55486">
    <property type="entry name" value="Metalloproteases ('zincins'), catalytic domain"/>
    <property type="match status" value="1"/>
</dbReference>
<proteinExistence type="predicted"/>
<name>A0A1M5NUM6_9GAMM</name>
<organism evidence="1 2">
    <name type="scientific">Ferrimonas marina</name>
    <dbReference type="NCBI Taxonomy" id="299255"/>
    <lineage>
        <taxon>Bacteria</taxon>
        <taxon>Pseudomonadati</taxon>
        <taxon>Pseudomonadota</taxon>
        <taxon>Gammaproteobacteria</taxon>
        <taxon>Alteromonadales</taxon>
        <taxon>Ferrimonadaceae</taxon>
        <taxon>Ferrimonas</taxon>
    </lineage>
</organism>
<dbReference type="CDD" id="cd20169">
    <property type="entry name" value="Peptidase_M90_mtfA"/>
    <property type="match status" value="1"/>
</dbReference>
<dbReference type="GO" id="GO:0008237">
    <property type="term" value="F:metallopeptidase activity"/>
    <property type="evidence" value="ECO:0007669"/>
    <property type="project" value="InterPro"/>
</dbReference>
<dbReference type="InterPro" id="IPR042252">
    <property type="entry name" value="MtfA_N"/>
</dbReference>
<dbReference type="EMBL" id="FQXG01000001">
    <property type="protein sequence ID" value="SHG93286.1"/>
    <property type="molecule type" value="Genomic_DNA"/>
</dbReference>
<dbReference type="STRING" id="299255.SAMN02745129_1186"/>
<dbReference type="InterPro" id="IPR024079">
    <property type="entry name" value="MetalloPept_cat_dom_sf"/>
</dbReference>
<dbReference type="Proteomes" id="UP000184268">
    <property type="component" value="Unassembled WGS sequence"/>
</dbReference>
<keyword evidence="2" id="KW-1185">Reference proteome</keyword>
<gene>
    <name evidence="1" type="ORF">SAMN02745129_1186</name>
</gene>
<evidence type="ECO:0000313" key="1">
    <source>
        <dbReference type="EMBL" id="SHG93286.1"/>
    </source>
</evidence>
<dbReference type="RefSeq" id="WP_067658384.1">
    <property type="nucleotide sequence ID" value="NZ_FQXG01000001.1"/>
</dbReference>
<accession>A0A1M5NUM6</accession>
<dbReference type="GO" id="GO:0005829">
    <property type="term" value="C:cytosol"/>
    <property type="evidence" value="ECO:0007669"/>
    <property type="project" value="TreeGrafter"/>
</dbReference>
<dbReference type="GO" id="GO:0004177">
    <property type="term" value="F:aminopeptidase activity"/>
    <property type="evidence" value="ECO:0007669"/>
    <property type="project" value="TreeGrafter"/>
</dbReference>
<dbReference type="InterPro" id="IPR010384">
    <property type="entry name" value="MtfA_fam"/>
</dbReference>
<dbReference type="OrthoDB" id="9786424at2"/>
<dbReference type="Gene3D" id="3.40.390.10">
    <property type="entry name" value="Collagenase (Catalytic Domain)"/>
    <property type="match status" value="1"/>
</dbReference>
<dbReference type="Pfam" id="PF06167">
    <property type="entry name" value="Peptidase_M90"/>
    <property type="match status" value="1"/>
</dbReference>
<dbReference type="Gene3D" id="1.10.472.150">
    <property type="entry name" value="Glucose-regulated metallo-peptidase M90, N-terminal domain"/>
    <property type="match status" value="1"/>
</dbReference>
<dbReference type="PANTHER" id="PTHR30164:SF2">
    <property type="entry name" value="PROTEIN MTFA"/>
    <property type="match status" value="1"/>
</dbReference>